<sequence>MNASMNWKPTASFDTLRARAALLARIRQFFAEREVLEVTTPVLSRHATVDRHIDSFATVDGRWLQTSPEFAMKRLLAAGSGPIWQLAPVFRLDEQGRHHNCEFTMLEWYRPGFDHRRLMDEVESLLRSCDAPESGWRRFSYREAFELHAGFDPHTLDASALRARLRERGVAGPDDLSADEGADRDFWLDLWMSHVVGPQLGRGAPAFLYDFPASQAALARVRDELPPVAERFELFWHGIELANGFHELTDAVEQRNRFEADQVWRRQRGRVVPPHDRELIAALQSGLPACAGVAIGVERLLMMLLGKSCIDEVMAFPADRA</sequence>
<dbReference type="InterPro" id="IPR018149">
    <property type="entry name" value="Lys-tRNA-synth_II_C"/>
</dbReference>
<protein>
    <submittedName>
        <fullName evidence="7">EF-P lysine aminoacylase GenX</fullName>
    </submittedName>
</protein>
<dbReference type="PANTHER" id="PTHR42918">
    <property type="entry name" value="LYSYL-TRNA SYNTHETASE"/>
    <property type="match status" value="1"/>
</dbReference>
<evidence type="ECO:0000256" key="5">
    <source>
        <dbReference type="ARBA" id="ARBA00052794"/>
    </source>
</evidence>
<dbReference type="InterPro" id="IPR004525">
    <property type="entry name" value="EpmA"/>
</dbReference>
<dbReference type="GO" id="GO:0005524">
    <property type="term" value="F:ATP binding"/>
    <property type="evidence" value="ECO:0007669"/>
    <property type="project" value="UniProtKB-KW"/>
</dbReference>
<dbReference type="GO" id="GO:0000049">
    <property type="term" value="F:tRNA binding"/>
    <property type="evidence" value="ECO:0007669"/>
    <property type="project" value="TreeGrafter"/>
</dbReference>
<dbReference type="PRINTS" id="PR00982">
    <property type="entry name" value="TRNASYNTHLYS"/>
</dbReference>
<dbReference type="InterPro" id="IPR045864">
    <property type="entry name" value="aa-tRNA-synth_II/BPL/LPL"/>
</dbReference>
<gene>
    <name evidence="7" type="primary">genX</name>
    <name evidence="7" type="ORF">G7Y85_02285</name>
</gene>
<name>A0A6M2BNI5_9GAMM</name>
<dbReference type="GO" id="GO:0006430">
    <property type="term" value="P:lysyl-tRNA aminoacylation"/>
    <property type="evidence" value="ECO:0007669"/>
    <property type="project" value="InterPro"/>
</dbReference>
<reference evidence="7 8" key="1">
    <citation type="journal article" date="2014" name="Int. J. Syst. Evol. Microbiol.">
        <title>Solimonas terrae sp. nov., isolated from soil.</title>
        <authorList>
            <person name="Kim S.J."/>
            <person name="Moon J.Y."/>
            <person name="Weon H.Y."/>
            <person name="Ahn J.H."/>
            <person name="Chen W.M."/>
            <person name="Kwon S.W."/>
        </authorList>
    </citation>
    <scope>NUCLEOTIDE SEQUENCE [LARGE SCALE GENOMIC DNA]</scope>
    <source>
        <strain evidence="7 8">KIS83-12</strain>
    </source>
</reference>
<evidence type="ECO:0000256" key="2">
    <source>
        <dbReference type="ARBA" id="ARBA00022598"/>
    </source>
</evidence>
<keyword evidence="3" id="KW-0547">Nucleotide-binding</keyword>
<evidence type="ECO:0000313" key="7">
    <source>
        <dbReference type="EMBL" id="NGY03583.1"/>
    </source>
</evidence>
<dbReference type="AlphaFoldDB" id="A0A6M2BNI5"/>
<dbReference type="GO" id="GO:0004824">
    <property type="term" value="F:lysine-tRNA ligase activity"/>
    <property type="evidence" value="ECO:0007669"/>
    <property type="project" value="InterPro"/>
</dbReference>
<evidence type="ECO:0000256" key="1">
    <source>
        <dbReference type="ARBA" id="ARBA00011738"/>
    </source>
</evidence>
<feature type="domain" description="Aminoacyl-transfer RNA synthetases class-II family profile" evidence="6">
    <location>
        <begin position="16"/>
        <end position="317"/>
    </location>
</feature>
<dbReference type="PANTHER" id="PTHR42918:SF6">
    <property type="entry name" value="ELONGATION FACTOR P--(R)-BETA-LYSINE LIGASE"/>
    <property type="match status" value="1"/>
</dbReference>
<evidence type="ECO:0000259" key="6">
    <source>
        <dbReference type="PROSITE" id="PS50862"/>
    </source>
</evidence>
<keyword evidence="8" id="KW-1185">Reference proteome</keyword>
<dbReference type="NCBIfam" id="NF006828">
    <property type="entry name" value="PRK09350.1"/>
    <property type="match status" value="1"/>
</dbReference>
<evidence type="ECO:0000256" key="3">
    <source>
        <dbReference type="ARBA" id="ARBA00022741"/>
    </source>
</evidence>
<dbReference type="SUPFAM" id="SSF55681">
    <property type="entry name" value="Class II aaRS and biotin synthetases"/>
    <property type="match status" value="1"/>
</dbReference>
<comment type="catalytic activity">
    <reaction evidence="5">
        <text>D-beta-lysine + L-lysyl-[protein] + ATP = N(6)-((3R)-3,6-diaminohexanoyl)-L-lysyl-[protein] + AMP + diphosphate + H(+)</text>
        <dbReference type="Rhea" id="RHEA:83435"/>
        <dbReference type="Rhea" id="RHEA-COMP:9752"/>
        <dbReference type="Rhea" id="RHEA-COMP:20131"/>
        <dbReference type="ChEBI" id="CHEBI:15378"/>
        <dbReference type="ChEBI" id="CHEBI:29969"/>
        <dbReference type="ChEBI" id="CHEBI:30616"/>
        <dbReference type="ChEBI" id="CHEBI:33019"/>
        <dbReference type="ChEBI" id="CHEBI:84138"/>
        <dbReference type="ChEBI" id="CHEBI:156053"/>
        <dbReference type="ChEBI" id="CHEBI:456215"/>
    </reaction>
    <physiologicalReaction direction="left-to-right" evidence="5">
        <dbReference type="Rhea" id="RHEA:83436"/>
    </physiologicalReaction>
</comment>
<evidence type="ECO:0000313" key="8">
    <source>
        <dbReference type="Proteomes" id="UP000472676"/>
    </source>
</evidence>
<dbReference type="InterPro" id="IPR006195">
    <property type="entry name" value="aa-tRNA-synth_II"/>
</dbReference>
<dbReference type="Pfam" id="PF00152">
    <property type="entry name" value="tRNA-synt_2"/>
    <property type="match status" value="1"/>
</dbReference>
<keyword evidence="4" id="KW-0067">ATP-binding</keyword>
<dbReference type="EMBL" id="JAAMOW010000001">
    <property type="protein sequence ID" value="NGY03583.1"/>
    <property type="molecule type" value="Genomic_DNA"/>
</dbReference>
<dbReference type="Proteomes" id="UP000472676">
    <property type="component" value="Unassembled WGS sequence"/>
</dbReference>
<comment type="subunit">
    <text evidence="1">Homodimer.</text>
</comment>
<evidence type="ECO:0000256" key="4">
    <source>
        <dbReference type="ARBA" id="ARBA00022840"/>
    </source>
</evidence>
<comment type="caution">
    <text evidence="7">The sequence shown here is derived from an EMBL/GenBank/DDBJ whole genome shotgun (WGS) entry which is preliminary data.</text>
</comment>
<dbReference type="GO" id="GO:0005829">
    <property type="term" value="C:cytosol"/>
    <property type="evidence" value="ECO:0007669"/>
    <property type="project" value="TreeGrafter"/>
</dbReference>
<dbReference type="InterPro" id="IPR004364">
    <property type="entry name" value="Aa-tRNA-synt_II"/>
</dbReference>
<dbReference type="NCBIfam" id="TIGR00462">
    <property type="entry name" value="genX"/>
    <property type="match status" value="1"/>
</dbReference>
<proteinExistence type="predicted"/>
<keyword evidence="2" id="KW-0436">Ligase</keyword>
<dbReference type="Gene3D" id="3.30.930.10">
    <property type="entry name" value="Bira Bifunctional Protein, Domain 2"/>
    <property type="match status" value="1"/>
</dbReference>
<dbReference type="FunFam" id="3.30.930.10:FF:000017">
    <property type="entry name" value="Elongation factor P--(R)-beta-lysine ligase"/>
    <property type="match status" value="1"/>
</dbReference>
<accession>A0A6M2BNI5</accession>
<organism evidence="7 8">
    <name type="scientific">Solimonas terrae</name>
    <dbReference type="NCBI Taxonomy" id="1396819"/>
    <lineage>
        <taxon>Bacteria</taxon>
        <taxon>Pseudomonadati</taxon>
        <taxon>Pseudomonadota</taxon>
        <taxon>Gammaproteobacteria</taxon>
        <taxon>Nevskiales</taxon>
        <taxon>Nevskiaceae</taxon>
        <taxon>Solimonas</taxon>
    </lineage>
</organism>
<dbReference type="PROSITE" id="PS50862">
    <property type="entry name" value="AA_TRNA_LIGASE_II"/>
    <property type="match status" value="1"/>
</dbReference>